<feature type="domain" description="RING-type" evidence="10">
    <location>
        <begin position="145"/>
        <end position="372"/>
    </location>
</feature>
<dbReference type="InterPro" id="IPR031127">
    <property type="entry name" value="E3_UB_ligase_RBR"/>
</dbReference>
<evidence type="ECO:0000256" key="9">
    <source>
        <dbReference type="SAM" id="MobiDB-lite"/>
    </source>
</evidence>
<dbReference type="SUPFAM" id="SSF57850">
    <property type="entry name" value="RING/U-box"/>
    <property type="match status" value="1"/>
</dbReference>
<evidence type="ECO:0000256" key="2">
    <source>
        <dbReference type="ARBA" id="ARBA00012251"/>
    </source>
</evidence>
<dbReference type="OrthoDB" id="10009520at2759"/>
<keyword evidence="5" id="KW-0677">Repeat</keyword>
<feature type="compositionally biased region" description="Low complexity" evidence="9">
    <location>
        <begin position="14"/>
        <end position="26"/>
    </location>
</feature>
<keyword evidence="12" id="KW-1185">Reference proteome</keyword>
<keyword evidence="7" id="KW-0833">Ubl conjugation pathway</keyword>
<keyword evidence="6" id="KW-0863">Zinc-finger</keyword>
<dbReference type="Gene3D" id="1.20.120.1750">
    <property type="match status" value="1"/>
</dbReference>
<dbReference type="Pfam" id="PF01485">
    <property type="entry name" value="IBR"/>
    <property type="match status" value="1"/>
</dbReference>
<accession>A0A6A6TAP5</accession>
<evidence type="ECO:0000256" key="1">
    <source>
        <dbReference type="ARBA" id="ARBA00001798"/>
    </source>
</evidence>
<name>A0A6A6TAP5_9PLEO</name>
<evidence type="ECO:0000256" key="4">
    <source>
        <dbReference type="ARBA" id="ARBA00022723"/>
    </source>
</evidence>
<dbReference type="InterPro" id="IPR002867">
    <property type="entry name" value="IBR_dom"/>
</dbReference>
<dbReference type="SMART" id="SM00647">
    <property type="entry name" value="IBR"/>
    <property type="match status" value="2"/>
</dbReference>
<dbReference type="GO" id="GO:0016567">
    <property type="term" value="P:protein ubiquitination"/>
    <property type="evidence" value="ECO:0007669"/>
    <property type="project" value="InterPro"/>
</dbReference>
<feature type="compositionally biased region" description="Low complexity" evidence="9">
    <location>
        <begin position="382"/>
        <end position="413"/>
    </location>
</feature>
<dbReference type="GO" id="GO:0008270">
    <property type="term" value="F:zinc ion binding"/>
    <property type="evidence" value="ECO:0007669"/>
    <property type="project" value="UniProtKB-KW"/>
</dbReference>
<evidence type="ECO:0000313" key="11">
    <source>
        <dbReference type="EMBL" id="KAF2657045.1"/>
    </source>
</evidence>
<feature type="compositionally biased region" description="Basic and acidic residues" evidence="9">
    <location>
        <begin position="1"/>
        <end position="12"/>
    </location>
</feature>
<feature type="compositionally biased region" description="Polar residues" evidence="9">
    <location>
        <begin position="51"/>
        <end position="61"/>
    </location>
</feature>
<dbReference type="EC" id="2.3.2.31" evidence="2"/>
<evidence type="ECO:0000256" key="3">
    <source>
        <dbReference type="ARBA" id="ARBA00022679"/>
    </source>
</evidence>
<gene>
    <name evidence="11" type="ORF">K491DRAFT_691415</name>
</gene>
<feature type="compositionally biased region" description="Acidic residues" evidence="9">
    <location>
        <begin position="361"/>
        <end position="376"/>
    </location>
</feature>
<evidence type="ECO:0000313" key="12">
    <source>
        <dbReference type="Proteomes" id="UP000799324"/>
    </source>
</evidence>
<keyword evidence="4" id="KW-0479">Metal-binding</keyword>
<dbReference type="PROSITE" id="PS51873">
    <property type="entry name" value="TRIAD"/>
    <property type="match status" value="1"/>
</dbReference>
<dbReference type="Proteomes" id="UP000799324">
    <property type="component" value="Unassembled WGS sequence"/>
</dbReference>
<keyword evidence="8" id="KW-0862">Zinc</keyword>
<evidence type="ECO:0000256" key="6">
    <source>
        <dbReference type="ARBA" id="ARBA00022771"/>
    </source>
</evidence>
<reference evidence="11" key="1">
    <citation type="journal article" date="2020" name="Stud. Mycol.">
        <title>101 Dothideomycetes genomes: a test case for predicting lifestyles and emergence of pathogens.</title>
        <authorList>
            <person name="Haridas S."/>
            <person name="Albert R."/>
            <person name="Binder M."/>
            <person name="Bloem J."/>
            <person name="Labutti K."/>
            <person name="Salamov A."/>
            <person name="Andreopoulos B."/>
            <person name="Baker S."/>
            <person name="Barry K."/>
            <person name="Bills G."/>
            <person name="Bluhm B."/>
            <person name="Cannon C."/>
            <person name="Castanera R."/>
            <person name="Culley D."/>
            <person name="Daum C."/>
            <person name="Ezra D."/>
            <person name="Gonzalez J."/>
            <person name="Henrissat B."/>
            <person name="Kuo A."/>
            <person name="Liang C."/>
            <person name="Lipzen A."/>
            <person name="Lutzoni F."/>
            <person name="Magnuson J."/>
            <person name="Mondo S."/>
            <person name="Nolan M."/>
            <person name="Ohm R."/>
            <person name="Pangilinan J."/>
            <person name="Park H.-J."/>
            <person name="Ramirez L."/>
            <person name="Alfaro M."/>
            <person name="Sun H."/>
            <person name="Tritt A."/>
            <person name="Yoshinaga Y."/>
            <person name="Zwiers L.-H."/>
            <person name="Turgeon B."/>
            <person name="Goodwin S."/>
            <person name="Spatafora J."/>
            <person name="Crous P."/>
            <person name="Grigoriev I."/>
        </authorList>
    </citation>
    <scope>NUCLEOTIDE SEQUENCE</scope>
    <source>
        <strain evidence="11">CBS 122681</strain>
    </source>
</reference>
<comment type="catalytic activity">
    <reaction evidence="1">
        <text>[E2 ubiquitin-conjugating enzyme]-S-ubiquitinyl-L-cysteine + [acceptor protein]-L-lysine = [E2 ubiquitin-conjugating enzyme]-L-cysteine + [acceptor protein]-N(6)-ubiquitinyl-L-lysine.</text>
        <dbReference type="EC" id="2.3.2.31"/>
    </reaction>
</comment>
<feature type="region of interest" description="Disordered" evidence="9">
    <location>
        <begin position="104"/>
        <end position="139"/>
    </location>
</feature>
<evidence type="ECO:0000256" key="7">
    <source>
        <dbReference type="ARBA" id="ARBA00022786"/>
    </source>
</evidence>
<dbReference type="InterPro" id="IPR044066">
    <property type="entry name" value="TRIAD_supradom"/>
</dbReference>
<feature type="region of interest" description="Disordered" evidence="9">
    <location>
        <begin position="361"/>
        <end position="432"/>
    </location>
</feature>
<evidence type="ECO:0000256" key="8">
    <source>
        <dbReference type="ARBA" id="ARBA00022833"/>
    </source>
</evidence>
<dbReference type="PANTHER" id="PTHR11685">
    <property type="entry name" value="RBR FAMILY RING FINGER AND IBR DOMAIN-CONTAINING"/>
    <property type="match status" value="1"/>
</dbReference>
<feature type="compositionally biased region" description="Pro residues" evidence="9">
    <location>
        <begin position="109"/>
        <end position="139"/>
    </location>
</feature>
<dbReference type="EMBL" id="MU004329">
    <property type="protein sequence ID" value="KAF2657045.1"/>
    <property type="molecule type" value="Genomic_DNA"/>
</dbReference>
<feature type="region of interest" description="Disordered" evidence="9">
    <location>
        <begin position="1"/>
        <end position="88"/>
    </location>
</feature>
<evidence type="ECO:0000256" key="5">
    <source>
        <dbReference type="ARBA" id="ARBA00022737"/>
    </source>
</evidence>
<keyword evidence="3" id="KW-0808">Transferase</keyword>
<organism evidence="11 12">
    <name type="scientific">Lophiostoma macrostomum CBS 122681</name>
    <dbReference type="NCBI Taxonomy" id="1314788"/>
    <lineage>
        <taxon>Eukaryota</taxon>
        <taxon>Fungi</taxon>
        <taxon>Dikarya</taxon>
        <taxon>Ascomycota</taxon>
        <taxon>Pezizomycotina</taxon>
        <taxon>Dothideomycetes</taxon>
        <taxon>Pleosporomycetidae</taxon>
        <taxon>Pleosporales</taxon>
        <taxon>Lophiostomataceae</taxon>
        <taxon>Lophiostoma</taxon>
    </lineage>
</organism>
<protein>
    <recommendedName>
        <fullName evidence="2">RBR-type E3 ubiquitin transferase</fullName>
        <ecNumber evidence="2">2.3.2.31</ecNumber>
    </recommendedName>
</protein>
<proteinExistence type="predicted"/>
<feature type="compositionally biased region" description="Basic and acidic residues" evidence="9">
    <location>
        <begin position="32"/>
        <end position="47"/>
    </location>
</feature>
<dbReference type="GO" id="GO:0061630">
    <property type="term" value="F:ubiquitin protein ligase activity"/>
    <property type="evidence" value="ECO:0007669"/>
    <property type="project" value="UniProtKB-EC"/>
</dbReference>
<dbReference type="AlphaFoldDB" id="A0A6A6TAP5"/>
<evidence type="ECO:0000259" key="10">
    <source>
        <dbReference type="PROSITE" id="PS51873"/>
    </source>
</evidence>
<sequence>MGSKNSKAERRPHGAGAAANATAGTTPTSHRQHGEPRQEARLPHPDIKSLSIASNNQTAASPPTPPEADATMDRKPDASQPDDPPQRILDSVELPARTDTSTMVLESAPLPPPPPPPRDPSLPPPPPATCSGYGPPPPRPPPVNPDVSCVICTERFPKSQEHTSFVHPCKPCGGAFCTSCVKDMFVKACKDKSRMPPRCCNQFQLHVARPFLTDVEAAEYREKYEEWSTPNPFYCPVPTCSAFIPTRVLQQSRNTSKGKQRVDSVVGTPTSPVIACPKCTSSVCTNCRQLAHPGSECMKLTFGVDEETAALLKSWGYKKCPKCGNGIRRMYGCNHMECLCGAHFCWVCLKERNDCDGGCYESDDGESDNGSDDEQEDRQGQEDGQAQGGPPDANVTQTTEAAAQPAESAPPVATLNPDQTPPQPVSSPRRNLDAHSRNYWEDAGLDFGDEPSDDVADRAWDCYHEFETAKIDIGHALSKTSGTANMECSKCWSTIYPEIERRNGDAGASRLVSGNGIGRGLRRGFRRHRGGRLRYDLMRRDATLGSSLPSTSSSDVHRREGMELTSNNGDRVVDTYGNVIATTDFVLNPVTSPRRFSFDFDFTAEPMLKLPDDAVKGQGRGKITQHIHDTEKTLDAPFSLAYECLHCGVLVCSKCQDEQLAEQAAKQEEKERDGVMNYD</sequence>